<sequence length="287" mass="30563">MSGLTSVSEGAALSHPRPEILALTGLRGLAGVAVVASTVGVWRTAPDVLHDLVAGVGVLAIPFFLVLSGYVLAYNYPSLSYSAGRQLIGRYAMARVARLAPLFLVVGACVLLLGALNGGDWVRAVYADQAWFVASVVLCYAAYPLLAGFVASRRVAAIVAALVVGAVLLVVELGTSVELYRIPIVWLPVFVLGMTLRMPSFPRWLANRVLVRIGVISYPLFLTHSLVIHGFGRVPAGSVPNALLALCWIALAVLVAEGAHRYVGVPGRRWLMDLARRLDRRTASVDG</sequence>
<feature type="domain" description="Acyltransferase 3" evidence="2">
    <location>
        <begin position="21"/>
        <end position="198"/>
    </location>
</feature>
<evidence type="ECO:0000259" key="2">
    <source>
        <dbReference type="Pfam" id="PF01757"/>
    </source>
</evidence>
<keyword evidence="1" id="KW-0472">Membrane</keyword>
<feature type="transmembrane region" description="Helical" evidence="1">
    <location>
        <begin position="96"/>
        <end position="118"/>
    </location>
</feature>
<feature type="transmembrane region" description="Helical" evidence="1">
    <location>
        <begin position="179"/>
        <end position="197"/>
    </location>
</feature>
<feature type="transmembrane region" description="Helical" evidence="1">
    <location>
        <begin position="155"/>
        <end position="173"/>
    </location>
</feature>
<accession>A0A4R6KFK4</accession>
<dbReference type="Pfam" id="PF01757">
    <property type="entry name" value="Acyl_transf_3"/>
    <property type="match status" value="1"/>
</dbReference>
<gene>
    <name evidence="3" type="ORF">EV643_106322</name>
</gene>
<dbReference type="GO" id="GO:0016747">
    <property type="term" value="F:acyltransferase activity, transferring groups other than amino-acyl groups"/>
    <property type="evidence" value="ECO:0007669"/>
    <property type="project" value="InterPro"/>
</dbReference>
<comment type="caution">
    <text evidence="3">The sequence shown here is derived from an EMBL/GenBank/DDBJ whole genome shotgun (WGS) entry which is preliminary data.</text>
</comment>
<feature type="transmembrane region" description="Helical" evidence="1">
    <location>
        <begin position="130"/>
        <end position="150"/>
    </location>
</feature>
<keyword evidence="1" id="KW-0812">Transmembrane</keyword>
<keyword evidence="1" id="KW-1133">Transmembrane helix</keyword>
<name>A0A4R6KFK4_9ACTN</name>
<dbReference type="InterPro" id="IPR002656">
    <property type="entry name" value="Acyl_transf_3_dom"/>
</dbReference>
<evidence type="ECO:0000256" key="1">
    <source>
        <dbReference type="SAM" id="Phobius"/>
    </source>
</evidence>
<feature type="transmembrane region" description="Helical" evidence="1">
    <location>
        <begin position="243"/>
        <end position="263"/>
    </location>
</feature>
<protein>
    <submittedName>
        <fullName evidence="3">Peptidoglycan/LPS O-acetylase OafA/YrhL</fullName>
    </submittedName>
</protein>
<evidence type="ECO:0000313" key="4">
    <source>
        <dbReference type="Proteomes" id="UP000295388"/>
    </source>
</evidence>
<feature type="transmembrane region" description="Helical" evidence="1">
    <location>
        <begin position="20"/>
        <end position="42"/>
    </location>
</feature>
<dbReference type="PANTHER" id="PTHR23028">
    <property type="entry name" value="ACETYLTRANSFERASE"/>
    <property type="match status" value="1"/>
</dbReference>
<dbReference type="EMBL" id="SNWQ01000006">
    <property type="protein sequence ID" value="TDO49353.1"/>
    <property type="molecule type" value="Genomic_DNA"/>
</dbReference>
<dbReference type="InterPro" id="IPR050879">
    <property type="entry name" value="Acyltransferase_3"/>
</dbReference>
<dbReference type="AlphaFoldDB" id="A0A4R6KFK4"/>
<reference evidence="3 4" key="1">
    <citation type="submission" date="2019-03" db="EMBL/GenBank/DDBJ databases">
        <title>Genomic Encyclopedia of Type Strains, Phase III (KMG-III): the genomes of soil and plant-associated and newly described type strains.</title>
        <authorList>
            <person name="Whitman W."/>
        </authorList>
    </citation>
    <scope>NUCLEOTIDE SEQUENCE [LARGE SCALE GENOMIC DNA]</scope>
    <source>
        <strain evidence="3 4">VKM Ac-2527</strain>
    </source>
</reference>
<dbReference type="Proteomes" id="UP000295388">
    <property type="component" value="Unassembled WGS sequence"/>
</dbReference>
<feature type="transmembrane region" description="Helical" evidence="1">
    <location>
        <begin position="209"/>
        <end position="231"/>
    </location>
</feature>
<proteinExistence type="predicted"/>
<evidence type="ECO:0000313" key="3">
    <source>
        <dbReference type="EMBL" id="TDO49353.1"/>
    </source>
</evidence>
<dbReference type="RefSeq" id="WP_133800716.1">
    <property type="nucleotide sequence ID" value="NZ_SNWQ01000006.1"/>
</dbReference>
<feature type="transmembrane region" description="Helical" evidence="1">
    <location>
        <begin position="54"/>
        <end position="76"/>
    </location>
</feature>
<organism evidence="3 4">
    <name type="scientific">Kribbella caucasensis</name>
    <dbReference type="NCBI Taxonomy" id="2512215"/>
    <lineage>
        <taxon>Bacteria</taxon>
        <taxon>Bacillati</taxon>
        <taxon>Actinomycetota</taxon>
        <taxon>Actinomycetes</taxon>
        <taxon>Propionibacteriales</taxon>
        <taxon>Kribbellaceae</taxon>
        <taxon>Kribbella</taxon>
    </lineage>
</organism>
<dbReference type="OrthoDB" id="9796461at2"/>
<keyword evidence="4" id="KW-1185">Reference proteome</keyword>